<evidence type="ECO:0000256" key="1">
    <source>
        <dbReference type="SAM" id="SignalP"/>
    </source>
</evidence>
<dbReference type="AlphaFoldDB" id="A0A8H9R1J4"/>
<feature type="chain" id="PRO_5034504206" evidence="1">
    <location>
        <begin position="27"/>
        <end position="213"/>
    </location>
</feature>
<reference evidence="2" key="2">
    <citation type="submission" date="2020-07" db="EMBL/GenBank/DDBJ databases">
        <authorList>
            <consortium name="NCBI Pathogen Detection Project"/>
        </authorList>
    </citation>
    <scope>NUCLEOTIDE SEQUENCE</scope>
    <source>
        <strain evidence="2">C8</strain>
    </source>
</reference>
<reference evidence="2" key="1">
    <citation type="journal article" date="2018" name="Genome Biol.">
        <title>SKESA: strategic k-mer extension for scrupulous assemblies.</title>
        <authorList>
            <person name="Souvorov A."/>
            <person name="Agarwala R."/>
            <person name="Lipman D.J."/>
        </authorList>
    </citation>
    <scope>NUCLEOTIDE SEQUENCE</scope>
    <source>
        <strain evidence="2">C8</strain>
    </source>
</reference>
<protein>
    <submittedName>
        <fullName evidence="2">Uncharacterized protein</fullName>
    </submittedName>
</protein>
<evidence type="ECO:0000313" key="2">
    <source>
        <dbReference type="EMBL" id="HAT4309606.1"/>
    </source>
</evidence>
<feature type="signal peptide" evidence="1">
    <location>
        <begin position="1"/>
        <end position="26"/>
    </location>
</feature>
<proteinExistence type="predicted"/>
<gene>
    <name evidence="2" type="ORF">I9080_003476</name>
</gene>
<keyword evidence="1" id="KW-0732">Signal</keyword>
<dbReference type="Proteomes" id="UP000859547">
    <property type="component" value="Unassembled WGS sequence"/>
</dbReference>
<dbReference type="EMBL" id="DACTCB010000056">
    <property type="protein sequence ID" value="HAT4309606.1"/>
    <property type="molecule type" value="Genomic_DNA"/>
</dbReference>
<organism evidence="2">
    <name type="scientific">Clostridium perfringens</name>
    <dbReference type="NCBI Taxonomy" id="1502"/>
    <lineage>
        <taxon>Bacteria</taxon>
        <taxon>Bacillati</taxon>
        <taxon>Bacillota</taxon>
        <taxon>Clostridia</taxon>
        <taxon>Eubacteriales</taxon>
        <taxon>Clostridiaceae</taxon>
        <taxon>Clostridium</taxon>
    </lineage>
</organism>
<accession>A0A8H9R1J4</accession>
<name>A0A8H9R1J4_CLOPF</name>
<sequence length="213" mass="25058">MNKKSFLKFFSLLLTITFFTTFKVFANEINNKLQNETFNKIEVVEDNETTFKTKSTFSSGRIEIVTINKSNNKVLVEENNKKLAEYNTNEIVKITNDNNSKIRTKRDAGNWYQVNSWPRTNIEADYKRLSAVISTVMMIMKIPTPVVYDALNRMYRSFTGEDLPSVFGYLSKKWEFSGFVYKDKHNSSNGKVVYHYWFDGVWKDYYAGYFTWS</sequence>
<comment type="caution">
    <text evidence="2">The sequence shown here is derived from an EMBL/GenBank/DDBJ whole genome shotgun (WGS) entry which is preliminary data.</text>
</comment>